<dbReference type="EMBL" id="QGGO01000001">
    <property type="protein sequence ID" value="PWK29191.1"/>
    <property type="molecule type" value="Genomic_DNA"/>
</dbReference>
<dbReference type="Gene3D" id="1.10.1070.20">
    <property type="match status" value="1"/>
</dbReference>
<accession>A0A316EHF8</accession>
<name>A0A316EHF8_9BACT</name>
<organism evidence="1 2">
    <name type="scientific">Arcicella aurantiaca</name>
    <dbReference type="NCBI Taxonomy" id="591202"/>
    <lineage>
        <taxon>Bacteria</taxon>
        <taxon>Pseudomonadati</taxon>
        <taxon>Bacteroidota</taxon>
        <taxon>Cytophagia</taxon>
        <taxon>Cytophagales</taxon>
        <taxon>Flectobacillaceae</taxon>
        <taxon>Arcicella</taxon>
    </lineage>
</organism>
<comment type="caution">
    <text evidence="1">The sequence shown here is derived from an EMBL/GenBank/DDBJ whole genome shotgun (WGS) entry which is preliminary data.</text>
</comment>
<dbReference type="Proteomes" id="UP000245489">
    <property type="component" value="Unassembled WGS sequence"/>
</dbReference>
<gene>
    <name evidence="1" type="ORF">LV89_00029</name>
</gene>
<dbReference type="RefSeq" id="WP_109740829.1">
    <property type="nucleotide sequence ID" value="NZ_QGGO01000001.1"/>
</dbReference>
<keyword evidence="2" id="KW-1185">Reference proteome</keyword>
<reference evidence="1 2" key="1">
    <citation type="submission" date="2018-05" db="EMBL/GenBank/DDBJ databases">
        <title>Genomic Encyclopedia of Archaeal and Bacterial Type Strains, Phase II (KMG-II): from individual species to whole genera.</title>
        <authorList>
            <person name="Goeker M."/>
        </authorList>
    </citation>
    <scope>NUCLEOTIDE SEQUENCE [LARGE SCALE GENOMIC DNA]</scope>
    <source>
        <strain evidence="1 2">DSM 22214</strain>
    </source>
</reference>
<protein>
    <recommendedName>
        <fullName evidence="3">HipA-like C-terminal domain-containing protein</fullName>
    </recommendedName>
</protein>
<proteinExistence type="predicted"/>
<dbReference type="AlphaFoldDB" id="A0A316EHF8"/>
<evidence type="ECO:0008006" key="3">
    <source>
        <dbReference type="Google" id="ProtNLM"/>
    </source>
</evidence>
<evidence type="ECO:0000313" key="2">
    <source>
        <dbReference type="Proteomes" id="UP000245489"/>
    </source>
</evidence>
<dbReference type="OrthoDB" id="9812605at2"/>
<sequence>MMILKTTFTDLSDWIPKEWERPQKGSSSITIFEQPETSEVYFFKESHTRYELEFWSEIISSKFGQMLGLNVLDYNIGYYKGNLGCLSKRMVNPDEGQVLYHGVEILNDHIETFIMSDKPFFSYQDIEELCKKDDFNHLLTHFHELIIFDALIGNTDRHTENWAFIRNFSAKIDLPKLNPNSNPTLFKLIFHFLLNRKKYSNYFQNNDSKLKLSISTTHISSSIYDSGCCLGREIEEIKIQDFIKDKKRIESYTEKGKSEIRWNKDRIGLFEIVRQIHDTDNQSLKSIFNQLKIDNLHDSIKSIVTQIDEQIPLEIQKSRLTLHRKHFITELLIFRFQKLKNILD</sequence>
<evidence type="ECO:0000313" key="1">
    <source>
        <dbReference type="EMBL" id="PWK29191.1"/>
    </source>
</evidence>